<dbReference type="AlphaFoldDB" id="A0A4V2MWW0"/>
<comment type="caution">
    <text evidence="11">The sequence shown here is derived from an EMBL/GenBank/DDBJ whole genome shotgun (WGS) entry which is preliminary data.</text>
</comment>
<keyword evidence="5 9" id="KW-0479">Metal-binding</keyword>
<evidence type="ECO:0000313" key="11">
    <source>
        <dbReference type="EMBL" id="TCD67757.1"/>
    </source>
</evidence>
<dbReference type="InterPro" id="IPR050121">
    <property type="entry name" value="Cytochrome_P450_monoxygenase"/>
</dbReference>
<evidence type="ECO:0008006" key="13">
    <source>
        <dbReference type="Google" id="ProtNLM"/>
    </source>
</evidence>
<name>A0A4V2MWW0_9APHY</name>
<sequence length="513" mass="58061">MSSIPAIPLLGGIFILYLVYKRFTRVSLDDIPGPEVESFWLGNVGKLYRSLIGDADFKWQEQFGGIARIKGPLGQDMLWICDPKALHCIFQTSGYNFAKAPERIAMTMLTTDHGLVSADGDVHKRQRKVMMPAFGAPESKALFPVFTQCAESITSKWKDQLFDAPDQSQVYNVHTWLSYATMDAIGQAAFDHDFGTIDNRNGEFVDVYQRLMTKTFGRLSDGRIFFLGVSRYIPLRILELFYNHMPGLGLDLVKRNRALAHDFARGIIANKAEAAAQGKRRHDIMSILVRANSSEDHTTKLSDYEMISQMRTILLAGHETTSTSLSFGLWELAKYPAMQRRLRKEIHEAEAALKARGQTHFEANDLDSMTYVQACTKEMLRFHPTVPHNQRMAVKDIVIPLSKPIITVSGKEIQEVLVPKGTRTILSIAAYNRDKSVWGEDAHEFNPDRWLNRSEKRDVSVGVYGNLLTFSGGVRSCIGWRFAVLELQALMLELISNFEFSLTEEAKQLRREP</sequence>
<dbReference type="InterPro" id="IPR036396">
    <property type="entry name" value="Cyt_P450_sf"/>
</dbReference>
<dbReference type="SUPFAM" id="SSF48264">
    <property type="entry name" value="Cytochrome P450"/>
    <property type="match status" value="1"/>
</dbReference>
<dbReference type="EMBL" id="RWJN01000086">
    <property type="protein sequence ID" value="TCD67757.1"/>
    <property type="molecule type" value="Genomic_DNA"/>
</dbReference>
<dbReference type="GO" id="GO:0005506">
    <property type="term" value="F:iron ion binding"/>
    <property type="evidence" value="ECO:0007669"/>
    <property type="project" value="InterPro"/>
</dbReference>
<dbReference type="InterPro" id="IPR002401">
    <property type="entry name" value="Cyt_P450_E_grp-I"/>
</dbReference>
<evidence type="ECO:0000256" key="7">
    <source>
        <dbReference type="ARBA" id="ARBA00023004"/>
    </source>
</evidence>
<keyword evidence="6 10" id="KW-0560">Oxidoreductase</keyword>
<dbReference type="CDD" id="cd11069">
    <property type="entry name" value="CYP_FUM15-like"/>
    <property type="match status" value="1"/>
</dbReference>
<dbReference type="Pfam" id="PF00067">
    <property type="entry name" value="p450"/>
    <property type="match status" value="1"/>
</dbReference>
<keyword evidence="7 9" id="KW-0408">Iron</keyword>
<proteinExistence type="inferred from homology"/>
<reference evidence="11 12" key="1">
    <citation type="submission" date="2018-11" db="EMBL/GenBank/DDBJ databases">
        <title>Genome assembly of Steccherinum ochraceum LE-BIN_3174, the white-rot fungus of the Steccherinaceae family (The Residual Polyporoid clade, Polyporales, Basidiomycota).</title>
        <authorList>
            <person name="Fedorova T.V."/>
            <person name="Glazunova O.A."/>
            <person name="Landesman E.O."/>
            <person name="Moiseenko K.V."/>
            <person name="Psurtseva N.V."/>
            <person name="Savinova O.S."/>
            <person name="Shakhova N.V."/>
            <person name="Tyazhelova T.V."/>
            <person name="Vasina D.V."/>
        </authorList>
    </citation>
    <scope>NUCLEOTIDE SEQUENCE [LARGE SCALE GENOMIC DNA]</scope>
    <source>
        <strain evidence="11 12">LE-BIN_3174</strain>
    </source>
</reference>
<dbReference type="Proteomes" id="UP000292702">
    <property type="component" value="Unassembled WGS sequence"/>
</dbReference>
<protein>
    <recommendedName>
        <fullName evidence="13">Cytochrome P450-dit2</fullName>
    </recommendedName>
</protein>
<dbReference type="GO" id="GO:0020037">
    <property type="term" value="F:heme binding"/>
    <property type="evidence" value="ECO:0007669"/>
    <property type="project" value="InterPro"/>
</dbReference>
<dbReference type="PRINTS" id="PR00463">
    <property type="entry name" value="EP450I"/>
</dbReference>
<dbReference type="InterPro" id="IPR001128">
    <property type="entry name" value="Cyt_P450"/>
</dbReference>
<evidence type="ECO:0000256" key="4">
    <source>
        <dbReference type="ARBA" id="ARBA00022617"/>
    </source>
</evidence>
<evidence type="ECO:0000256" key="5">
    <source>
        <dbReference type="ARBA" id="ARBA00022723"/>
    </source>
</evidence>
<evidence type="ECO:0000256" key="2">
    <source>
        <dbReference type="ARBA" id="ARBA00005179"/>
    </source>
</evidence>
<accession>A0A4V2MWW0</accession>
<dbReference type="PRINTS" id="PR00385">
    <property type="entry name" value="P450"/>
</dbReference>
<dbReference type="Gene3D" id="1.10.630.10">
    <property type="entry name" value="Cytochrome P450"/>
    <property type="match status" value="1"/>
</dbReference>
<dbReference type="InterPro" id="IPR017972">
    <property type="entry name" value="Cyt_P450_CS"/>
</dbReference>
<organism evidence="11 12">
    <name type="scientific">Steccherinum ochraceum</name>
    <dbReference type="NCBI Taxonomy" id="92696"/>
    <lineage>
        <taxon>Eukaryota</taxon>
        <taxon>Fungi</taxon>
        <taxon>Dikarya</taxon>
        <taxon>Basidiomycota</taxon>
        <taxon>Agaricomycotina</taxon>
        <taxon>Agaricomycetes</taxon>
        <taxon>Polyporales</taxon>
        <taxon>Steccherinaceae</taxon>
        <taxon>Steccherinum</taxon>
    </lineage>
</organism>
<comment type="cofactor">
    <cofactor evidence="1 9">
        <name>heme</name>
        <dbReference type="ChEBI" id="CHEBI:30413"/>
    </cofactor>
</comment>
<evidence type="ECO:0000256" key="6">
    <source>
        <dbReference type="ARBA" id="ARBA00023002"/>
    </source>
</evidence>
<evidence type="ECO:0000256" key="10">
    <source>
        <dbReference type="RuleBase" id="RU000461"/>
    </source>
</evidence>
<keyword evidence="8 10" id="KW-0503">Monooxygenase</keyword>
<keyword evidence="12" id="KW-1185">Reference proteome</keyword>
<evidence type="ECO:0000256" key="3">
    <source>
        <dbReference type="ARBA" id="ARBA00010617"/>
    </source>
</evidence>
<evidence type="ECO:0000313" key="12">
    <source>
        <dbReference type="Proteomes" id="UP000292702"/>
    </source>
</evidence>
<feature type="binding site" description="axial binding residue" evidence="9">
    <location>
        <position position="477"/>
    </location>
    <ligand>
        <name>heme</name>
        <dbReference type="ChEBI" id="CHEBI:30413"/>
    </ligand>
    <ligandPart>
        <name>Fe</name>
        <dbReference type="ChEBI" id="CHEBI:18248"/>
    </ligandPart>
</feature>
<evidence type="ECO:0000256" key="1">
    <source>
        <dbReference type="ARBA" id="ARBA00001971"/>
    </source>
</evidence>
<comment type="similarity">
    <text evidence="3 10">Belongs to the cytochrome P450 family.</text>
</comment>
<dbReference type="PROSITE" id="PS00086">
    <property type="entry name" value="CYTOCHROME_P450"/>
    <property type="match status" value="1"/>
</dbReference>
<dbReference type="OrthoDB" id="1470350at2759"/>
<gene>
    <name evidence="11" type="ORF">EIP91_011943</name>
</gene>
<comment type="pathway">
    <text evidence="2">Secondary metabolite biosynthesis.</text>
</comment>
<evidence type="ECO:0000256" key="9">
    <source>
        <dbReference type="PIRSR" id="PIRSR602401-1"/>
    </source>
</evidence>
<feature type="non-terminal residue" evidence="11">
    <location>
        <position position="513"/>
    </location>
</feature>
<dbReference type="PANTHER" id="PTHR24305:SF166">
    <property type="entry name" value="CYTOCHROME P450 12A4, MITOCHONDRIAL-RELATED"/>
    <property type="match status" value="1"/>
</dbReference>
<dbReference type="GO" id="GO:0004497">
    <property type="term" value="F:monooxygenase activity"/>
    <property type="evidence" value="ECO:0007669"/>
    <property type="project" value="UniProtKB-KW"/>
</dbReference>
<keyword evidence="4 9" id="KW-0349">Heme</keyword>
<dbReference type="PANTHER" id="PTHR24305">
    <property type="entry name" value="CYTOCHROME P450"/>
    <property type="match status" value="1"/>
</dbReference>
<dbReference type="STRING" id="92696.A0A4V2MWW0"/>
<evidence type="ECO:0000256" key="8">
    <source>
        <dbReference type="ARBA" id="ARBA00023033"/>
    </source>
</evidence>
<dbReference type="GO" id="GO:0016705">
    <property type="term" value="F:oxidoreductase activity, acting on paired donors, with incorporation or reduction of molecular oxygen"/>
    <property type="evidence" value="ECO:0007669"/>
    <property type="project" value="InterPro"/>
</dbReference>